<feature type="compositionally biased region" description="Basic and acidic residues" evidence="1">
    <location>
        <begin position="274"/>
        <end position="283"/>
    </location>
</feature>
<keyword evidence="2" id="KW-1133">Transmembrane helix</keyword>
<name>G0RZW5_CHATD</name>
<feature type="compositionally biased region" description="Polar residues" evidence="1">
    <location>
        <begin position="428"/>
        <end position="438"/>
    </location>
</feature>
<feature type="region of interest" description="Disordered" evidence="1">
    <location>
        <begin position="523"/>
        <end position="563"/>
    </location>
</feature>
<evidence type="ECO:0000313" key="4">
    <source>
        <dbReference type="Proteomes" id="UP000008066"/>
    </source>
</evidence>
<sequence>MRRNNKLAISTSENFKATSVLLGYPHAAYGFKLVGNAHAPFRLNSVDPDFRSPGNLPASITGPFYHLETARYRYAQFLVLVAKTEAQARAQVTPPPVLRRDDDDDEKARLELTCPVEHHLCATVTPMQCPTGYYLCPSTLNYGCCKTGMACAQFACYSTDPVTSTFLETITTTVDDKLVTTVITSLSISTPTAPTLFIEQPNVAAKFIPTAVTKVPAKTPSSQSDSSDSNGGLSPGAIGGIIAGVVALLIVVVIAAFLVILRLRHVQQAYESSSRTRTEDSASRGHRGAVPQSYTSPPNPPPMQEYHRTSGIDDDMSLSVEPSTGLYRDLHSSSMPISGLGHSRGRSDSSITPAPSPYNWAGASELGADSPTNNPGYAYYLDSQQQAQASYSPHHRRMHSNSITTDNSSPRVPSTGYQYPTYPRHWRQQSNTSEFSSDGSEHGGVHAPLMMPGHRRHPSSFSQSQSQGQGFVYGPRGYQPVVVADEADSTPVYELEGEGFGRVQQQVRADEGLVGIAPGGGVLLPGEGTVAATGAQQGHENGEDASGEQRQQQQHGRSKKEGA</sequence>
<keyword evidence="4" id="KW-1185">Reference proteome</keyword>
<dbReference type="KEGG" id="cthr:CTHT_0007870"/>
<feature type="compositionally biased region" description="Low complexity" evidence="1">
    <location>
        <begin position="459"/>
        <end position="470"/>
    </location>
</feature>
<accession>G0RZW5</accession>
<dbReference type="PANTHER" id="PTHR16861:SF4">
    <property type="entry name" value="SH3 DOMAIN PROTEIN (AFU_ORTHOLOGUE AFUA_1G13610)"/>
    <property type="match status" value="1"/>
</dbReference>
<dbReference type="eggNOG" id="ENOG502SFYZ">
    <property type="taxonomic scope" value="Eukaryota"/>
</dbReference>
<evidence type="ECO:0000256" key="1">
    <source>
        <dbReference type="SAM" id="MobiDB-lite"/>
    </source>
</evidence>
<dbReference type="PANTHER" id="PTHR16861">
    <property type="entry name" value="GLYCOPROTEIN 38"/>
    <property type="match status" value="1"/>
</dbReference>
<feature type="region of interest" description="Disordered" evidence="1">
    <location>
        <begin position="269"/>
        <end position="321"/>
    </location>
</feature>
<keyword evidence="2" id="KW-0472">Membrane</keyword>
<evidence type="ECO:0000256" key="2">
    <source>
        <dbReference type="SAM" id="Phobius"/>
    </source>
</evidence>
<feature type="region of interest" description="Disordered" evidence="1">
    <location>
        <begin position="428"/>
        <end position="473"/>
    </location>
</feature>
<dbReference type="GeneID" id="18254825"/>
<evidence type="ECO:0000313" key="3">
    <source>
        <dbReference type="EMBL" id="EGS23126.1"/>
    </source>
</evidence>
<dbReference type="OrthoDB" id="5292518at2759"/>
<dbReference type="Proteomes" id="UP000008066">
    <property type="component" value="Unassembled WGS sequence"/>
</dbReference>
<dbReference type="HOGENOM" id="CLU_483955_0_0_1"/>
<gene>
    <name evidence="3" type="ORF">CTHT_0007870</name>
</gene>
<dbReference type="EMBL" id="GL988037">
    <property type="protein sequence ID" value="EGS23126.1"/>
    <property type="molecule type" value="Genomic_DNA"/>
</dbReference>
<keyword evidence="2" id="KW-0812">Transmembrane</keyword>
<dbReference type="RefSeq" id="XP_006691317.1">
    <property type="nucleotide sequence ID" value="XM_006691254.1"/>
</dbReference>
<reference evidence="3 4" key="1">
    <citation type="journal article" date="2011" name="Cell">
        <title>Insight into structure and assembly of the nuclear pore complex by utilizing the genome of a eukaryotic thermophile.</title>
        <authorList>
            <person name="Amlacher S."/>
            <person name="Sarges P."/>
            <person name="Flemming D."/>
            <person name="van Noort V."/>
            <person name="Kunze R."/>
            <person name="Devos D.P."/>
            <person name="Arumugam M."/>
            <person name="Bork P."/>
            <person name="Hurt E."/>
        </authorList>
    </citation>
    <scope>NUCLEOTIDE SEQUENCE [LARGE SCALE GENOMIC DNA]</scope>
    <source>
        <strain evidence="4">DSM 1495 / CBS 144.50 / IMI 039719</strain>
    </source>
</reference>
<feature type="transmembrane region" description="Helical" evidence="2">
    <location>
        <begin position="237"/>
        <end position="261"/>
    </location>
</feature>
<proteinExistence type="predicted"/>
<protein>
    <submittedName>
        <fullName evidence="3">Uncharacterized protein</fullName>
    </submittedName>
</protein>
<dbReference type="AlphaFoldDB" id="G0RZW5"/>
<organism evidence="4">
    <name type="scientific">Chaetomium thermophilum (strain DSM 1495 / CBS 144.50 / IMI 039719)</name>
    <name type="common">Thermochaetoides thermophila</name>
    <dbReference type="NCBI Taxonomy" id="759272"/>
    <lineage>
        <taxon>Eukaryota</taxon>
        <taxon>Fungi</taxon>
        <taxon>Dikarya</taxon>
        <taxon>Ascomycota</taxon>
        <taxon>Pezizomycotina</taxon>
        <taxon>Sordariomycetes</taxon>
        <taxon>Sordariomycetidae</taxon>
        <taxon>Sordariales</taxon>
        <taxon>Chaetomiaceae</taxon>
        <taxon>Thermochaetoides</taxon>
    </lineage>
</organism>